<feature type="compositionally biased region" description="Gly residues" evidence="3">
    <location>
        <begin position="364"/>
        <end position="373"/>
    </location>
</feature>
<feature type="compositionally biased region" description="Gly residues" evidence="3">
    <location>
        <begin position="534"/>
        <end position="543"/>
    </location>
</feature>
<dbReference type="InterPro" id="IPR009091">
    <property type="entry name" value="RCC1/BLIP-II"/>
</dbReference>
<dbReference type="Proteomes" id="UP000236333">
    <property type="component" value="Unassembled WGS sequence"/>
</dbReference>
<dbReference type="OrthoDB" id="1893551at2759"/>
<feature type="compositionally biased region" description="Polar residues" evidence="3">
    <location>
        <begin position="783"/>
        <end position="794"/>
    </location>
</feature>
<evidence type="ECO:0000313" key="5">
    <source>
        <dbReference type="Proteomes" id="UP000236333"/>
    </source>
</evidence>
<dbReference type="EMBL" id="PGGS01001247">
    <property type="protein sequence ID" value="PNH00658.1"/>
    <property type="molecule type" value="Genomic_DNA"/>
</dbReference>
<feature type="compositionally biased region" description="Gly residues" evidence="3">
    <location>
        <begin position="761"/>
        <end position="777"/>
    </location>
</feature>
<feature type="region of interest" description="Disordered" evidence="3">
    <location>
        <begin position="606"/>
        <end position="635"/>
    </location>
</feature>
<feature type="region of interest" description="Disordered" evidence="3">
    <location>
        <begin position="760"/>
        <end position="814"/>
    </location>
</feature>
<dbReference type="AlphaFoldDB" id="A0A2J7ZK58"/>
<dbReference type="PRINTS" id="PR00633">
    <property type="entry name" value="RCCNDNSATION"/>
</dbReference>
<accession>A0A2J7ZK58</accession>
<dbReference type="Gene3D" id="2.130.10.30">
    <property type="entry name" value="Regulator of chromosome condensation 1/beta-lactamase-inhibitor protein II"/>
    <property type="match status" value="2"/>
</dbReference>
<feature type="repeat" description="RCC1" evidence="2">
    <location>
        <begin position="42"/>
        <end position="99"/>
    </location>
</feature>
<dbReference type="InterPro" id="IPR051625">
    <property type="entry name" value="Signaling_Regulatory_Domain"/>
</dbReference>
<sequence length="923" mass="90095">MQRQRQRGAGASGVRGEATGGGLAVVGLVAAKFHSAALTAEGRLFTWGWGRGGRLGHPDYNIHSGERALIHPWQVAGLGRRCVVSCAAAKHHMLAATSAGELWSWGGNRDGKLGYAGVDTQPTPRRIDFRGRAVLVAASDRHSACLTSAGEAWTWGSNQEGQLGYGTNNSANNPTPRLVEAMKGKALVALSVSKRHSVVLSAEGEAFVWGHRVVTPRRVPLAGSRDTARLAAPAPQQPQPQSQQTPSGAASASGTTGATAASGTAGAAGAAVDVVRFHRNHAEVVRPEAALVAAGLAHTSVVTRTGAVLVWRSADPALRAAEVGGALAGKVAVAVAAAKTRTVVVTEGGLVFMWEARLDKEGGGGGGGGGAGAGPAAAGAAASVAGGGGGGASGSGSSSATDAAAAAAAAPIVPLRVAGLSRVAAVAVGEKHTLALQGWLRPPMPDQHGTMPGPRRRRRHRRSSGGSSGSESGSDGDEGVGVPALGARLGLGRAGAGGLGGDGSSLPRGGSGAWGGALGSTPPPLPGSSPSGRGAWGGGGGGSSTAAAASPATPGSACFGTGSLPRGGSLAGLWWGGAAGARGGGAEAGGHGWALFSHRLAADGGSAAAATPRGRRSSGGGGDDDDDGGDDVFGLADFADGGGGGGGRAGAGGGGGGGAVPPLQVLCQAAVAASLVEPRTALPLLEYADAAGAALLRCHCAAAAVANLDAALTEAPGGLAALPPHLLAELEHLYRSLLLAAPPPTAAGGGGGADAAAAAPLGGGGLPDHPDGAGGQLYGTSPAYGTSYSRQQQEQHARSLPYGSAGGGSPGGAQLSALEAFHRRRTLLSRLQRGRRPTAAPAWLAGAAAADRMAPAASSAAAAAIAAAQAAALGAIGHGSLPGIEGEFPELLPIRESLIKYVFEPAAAQKDELVKKIKEMRGR</sequence>
<feature type="region of interest" description="Disordered" evidence="3">
    <location>
        <begin position="227"/>
        <end position="262"/>
    </location>
</feature>
<feature type="compositionally biased region" description="Low complexity" evidence="3">
    <location>
        <begin position="231"/>
        <end position="262"/>
    </location>
</feature>
<dbReference type="PANTHER" id="PTHR22872">
    <property type="entry name" value="BTK-BINDING PROTEIN-RELATED"/>
    <property type="match status" value="1"/>
</dbReference>
<proteinExistence type="predicted"/>
<protein>
    <submittedName>
        <fullName evidence="4">E3 ubiquitin-protein ligase</fullName>
    </submittedName>
</protein>
<reference evidence="4 5" key="1">
    <citation type="journal article" date="2017" name="Mol. Biol. Evol.">
        <title>The 4-celled Tetrabaena socialis nuclear genome reveals the essential components for genetic control of cell number at the origin of multicellularity in the volvocine lineage.</title>
        <authorList>
            <person name="Featherston J."/>
            <person name="Arakaki Y."/>
            <person name="Hanschen E.R."/>
            <person name="Ferris P.J."/>
            <person name="Michod R.E."/>
            <person name="Olson B.J.S.C."/>
            <person name="Nozaki H."/>
            <person name="Durand P.M."/>
        </authorList>
    </citation>
    <scope>NUCLEOTIDE SEQUENCE [LARGE SCALE GENOMIC DNA]</scope>
    <source>
        <strain evidence="4 5">NIES-571</strain>
    </source>
</reference>
<feature type="compositionally biased region" description="Basic residues" evidence="3">
    <location>
        <begin position="454"/>
        <end position="463"/>
    </location>
</feature>
<dbReference type="InterPro" id="IPR000408">
    <property type="entry name" value="Reg_chr_condens"/>
</dbReference>
<keyword evidence="1" id="KW-0677">Repeat</keyword>
<feature type="compositionally biased region" description="Gly residues" evidence="3">
    <location>
        <begin position="499"/>
        <end position="518"/>
    </location>
</feature>
<gene>
    <name evidence="4" type="ORF">TSOC_013504</name>
</gene>
<feature type="region of interest" description="Disordered" evidence="3">
    <location>
        <begin position="438"/>
        <end position="484"/>
    </location>
</feature>
<feature type="repeat" description="RCC1" evidence="2">
    <location>
        <begin position="100"/>
        <end position="149"/>
    </location>
</feature>
<dbReference type="Pfam" id="PF00415">
    <property type="entry name" value="RCC1"/>
    <property type="match status" value="3"/>
</dbReference>
<evidence type="ECO:0000256" key="1">
    <source>
        <dbReference type="ARBA" id="ARBA00022737"/>
    </source>
</evidence>
<feature type="compositionally biased region" description="Low complexity" evidence="3">
    <location>
        <begin position="544"/>
        <end position="554"/>
    </location>
</feature>
<evidence type="ECO:0000256" key="2">
    <source>
        <dbReference type="PROSITE-ProRule" id="PRU00235"/>
    </source>
</evidence>
<dbReference type="SUPFAM" id="SSF50985">
    <property type="entry name" value="RCC1/BLIP-II"/>
    <property type="match status" value="1"/>
</dbReference>
<dbReference type="PROSITE" id="PS50012">
    <property type="entry name" value="RCC1_3"/>
    <property type="match status" value="3"/>
</dbReference>
<keyword evidence="5" id="KW-1185">Reference proteome</keyword>
<name>A0A2J7ZK58_9CHLO</name>
<dbReference type="PANTHER" id="PTHR22872:SF2">
    <property type="entry name" value="INHIBITOR OF BRUTON TYROSINE KINASE"/>
    <property type="match status" value="1"/>
</dbReference>
<organism evidence="4 5">
    <name type="scientific">Tetrabaena socialis</name>
    <dbReference type="NCBI Taxonomy" id="47790"/>
    <lineage>
        <taxon>Eukaryota</taxon>
        <taxon>Viridiplantae</taxon>
        <taxon>Chlorophyta</taxon>
        <taxon>core chlorophytes</taxon>
        <taxon>Chlorophyceae</taxon>
        <taxon>CS clade</taxon>
        <taxon>Chlamydomonadales</taxon>
        <taxon>Tetrabaenaceae</taxon>
        <taxon>Tetrabaena</taxon>
    </lineage>
</organism>
<feature type="repeat" description="RCC1" evidence="2">
    <location>
        <begin position="150"/>
        <end position="203"/>
    </location>
</feature>
<feature type="region of interest" description="Disordered" evidence="3">
    <location>
        <begin position="499"/>
        <end position="554"/>
    </location>
</feature>
<evidence type="ECO:0000256" key="3">
    <source>
        <dbReference type="SAM" id="MobiDB-lite"/>
    </source>
</evidence>
<feature type="compositionally biased region" description="Low complexity" evidence="3">
    <location>
        <begin position="374"/>
        <end position="384"/>
    </location>
</feature>
<feature type="compositionally biased region" description="Gly residues" evidence="3">
    <location>
        <begin position="385"/>
        <end position="394"/>
    </location>
</feature>
<comment type="caution">
    <text evidence="4">The sequence shown here is derived from an EMBL/GenBank/DDBJ whole genome shotgun (WGS) entry which is preliminary data.</text>
</comment>
<feature type="region of interest" description="Disordered" evidence="3">
    <location>
        <begin position="364"/>
        <end position="399"/>
    </location>
</feature>
<evidence type="ECO:0000313" key="4">
    <source>
        <dbReference type="EMBL" id="PNH00658.1"/>
    </source>
</evidence>